<dbReference type="EMBL" id="CP051461">
    <property type="protein sequence ID" value="QJC55874.1"/>
    <property type="molecule type" value="Genomic_DNA"/>
</dbReference>
<feature type="compositionally biased region" description="Polar residues" evidence="1">
    <location>
        <begin position="11"/>
        <end position="28"/>
    </location>
</feature>
<evidence type="ECO:0008006" key="4">
    <source>
        <dbReference type="Google" id="ProtNLM"/>
    </source>
</evidence>
<reference evidence="2 3" key="1">
    <citation type="submission" date="2020-04" db="EMBL/GenBank/DDBJ databases">
        <title>Complete genome of a Psychrophilic, Marine, Gas Vacuolate Bacterium Polaromonas vacuolata KCTC 22033T.</title>
        <authorList>
            <person name="Hwang K."/>
            <person name="Kim K.M."/>
        </authorList>
    </citation>
    <scope>NUCLEOTIDE SEQUENCE [LARGE SCALE GENOMIC DNA]</scope>
    <source>
        <strain evidence="2 3">KCTC 22033</strain>
    </source>
</reference>
<name>A0A6H2H8F4_9BURK</name>
<keyword evidence="3" id="KW-1185">Reference proteome</keyword>
<organism evidence="2 3">
    <name type="scientific">Polaromonas vacuolata</name>
    <dbReference type="NCBI Taxonomy" id="37448"/>
    <lineage>
        <taxon>Bacteria</taxon>
        <taxon>Pseudomonadati</taxon>
        <taxon>Pseudomonadota</taxon>
        <taxon>Betaproteobacteria</taxon>
        <taxon>Burkholderiales</taxon>
        <taxon>Comamonadaceae</taxon>
        <taxon>Polaromonas</taxon>
    </lineage>
</organism>
<sequence>MEKPFAKDEQNTSSEKASTNGSQNTANAVHQRVESASAALHGGVDKLAEPARHAVDRLSGAAHQTIDKLSNGASHTADVFAERAQFVTQGPKRVLDEGTAWIQDKPLQAVGLALLLGLIVGRLTSR</sequence>
<evidence type="ECO:0000256" key="1">
    <source>
        <dbReference type="SAM" id="MobiDB-lite"/>
    </source>
</evidence>
<feature type="compositionally biased region" description="Basic and acidic residues" evidence="1">
    <location>
        <begin position="1"/>
        <end position="10"/>
    </location>
</feature>
<evidence type="ECO:0000313" key="2">
    <source>
        <dbReference type="EMBL" id="QJC55874.1"/>
    </source>
</evidence>
<dbReference type="AlphaFoldDB" id="A0A6H2H8F4"/>
<dbReference type="KEGG" id="pvac:HC248_01158"/>
<feature type="region of interest" description="Disordered" evidence="1">
    <location>
        <begin position="1"/>
        <end position="35"/>
    </location>
</feature>
<dbReference type="Proteomes" id="UP000502041">
    <property type="component" value="Chromosome"/>
</dbReference>
<evidence type="ECO:0000313" key="3">
    <source>
        <dbReference type="Proteomes" id="UP000502041"/>
    </source>
</evidence>
<accession>A0A6H2H8F4</accession>
<dbReference type="RefSeq" id="WP_202882426.1">
    <property type="nucleotide sequence ID" value="NZ_CP051461.1"/>
</dbReference>
<gene>
    <name evidence="2" type="ORF">HC248_01158</name>
</gene>
<protein>
    <recommendedName>
        <fullName evidence="4">DUF883 domain-containing protein</fullName>
    </recommendedName>
</protein>
<proteinExistence type="predicted"/>